<name>M3FP98_9LEPT</name>
<sequence length="50" mass="5731">MLLSKATGDESYLENFLSNLKESILREKNENRRTNPDSKEPLDTNHDPLG</sequence>
<evidence type="ECO:0000313" key="2">
    <source>
        <dbReference type="EMBL" id="EMF82162.1"/>
    </source>
</evidence>
<proteinExistence type="predicted"/>
<organism evidence="2 3">
    <name type="scientific">Leptospira weilii serovar Topaz str. LT2116</name>
    <dbReference type="NCBI Taxonomy" id="1088540"/>
    <lineage>
        <taxon>Bacteria</taxon>
        <taxon>Pseudomonadati</taxon>
        <taxon>Spirochaetota</taxon>
        <taxon>Spirochaetia</taxon>
        <taxon>Leptospirales</taxon>
        <taxon>Leptospiraceae</taxon>
        <taxon>Leptospira</taxon>
    </lineage>
</organism>
<comment type="caution">
    <text evidence="2">The sequence shown here is derived from an EMBL/GenBank/DDBJ whole genome shotgun (WGS) entry which is preliminary data.</text>
</comment>
<evidence type="ECO:0000256" key="1">
    <source>
        <dbReference type="SAM" id="MobiDB-lite"/>
    </source>
</evidence>
<accession>M3FP98</accession>
<dbReference type="AlphaFoldDB" id="M3FP98"/>
<evidence type="ECO:0000313" key="3">
    <source>
        <dbReference type="Proteomes" id="UP000011770"/>
    </source>
</evidence>
<feature type="region of interest" description="Disordered" evidence="1">
    <location>
        <begin position="25"/>
        <end position="50"/>
    </location>
</feature>
<dbReference type="Proteomes" id="UP000011770">
    <property type="component" value="Unassembled WGS sequence"/>
</dbReference>
<gene>
    <name evidence="2" type="ORF">LEP1GSC188_3321</name>
</gene>
<protein>
    <submittedName>
        <fullName evidence="2">Uncharacterized protein</fullName>
    </submittedName>
</protein>
<reference evidence="2 3" key="1">
    <citation type="submission" date="2013-01" db="EMBL/GenBank/DDBJ databases">
        <authorList>
            <person name="Harkins D.M."/>
            <person name="Durkin A.S."/>
            <person name="Brinkac L.M."/>
            <person name="Haft D.H."/>
            <person name="Selengut J.D."/>
            <person name="Sanka R."/>
            <person name="DePew J."/>
            <person name="Purushe J."/>
            <person name="Tulsiani S.M."/>
            <person name="Graham G.C."/>
            <person name="Burns M.-A."/>
            <person name="Dohnt M.F."/>
            <person name="Smythe L.D."/>
            <person name="McKay D.B."/>
            <person name="Craig S.B."/>
            <person name="Vinetz J.M."/>
            <person name="Sutton G.G."/>
            <person name="Nierman W.C."/>
            <person name="Fouts D.E."/>
        </authorList>
    </citation>
    <scope>NUCLEOTIDE SEQUENCE [LARGE SCALE GENOMIC DNA]</scope>
    <source>
        <strain evidence="2 3">LT2116</strain>
    </source>
</reference>
<dbReference type="EMBL" id="AHOR02000026">
    <property type="protein sequence ID" value="EMF82162.1"/>
    <property type="molecule type" value="Genomic_DNA"/>
</dbReference>